<evidence type="ECO:0000313" key="6">
    <source>
        <dbReference type="EMBL" id="OQR72360.1"/>
    </source>
</evidence>
<dbReference type="PANTHER" id="PTHR46126">
    <property type="entry name" value="DYNACTIN SUBUNIT 5"/>
    <property type="match status" value="1"/>
</dbReference>
<dbReference type="SUPFAM" id="SSF51161">
    <property type="entry name" value="Trimeric LpxA-like enzymes"/>
    <property type="match status" value="1"/>
</dbReference>
<organism evidence="6 7">
    <name type="scientific">Tropilaelaps mercedesae</name>
    <dbReference type="NCBI Taxonomy" id="418985"/>
    <lineage>
        <taxon>Eukaryota</taxon>
        <taxon>Metazoa</taxon>
        <taxon>Ecdysozoa</taxon>
        <taxon>Arthropoda</taxon>
        <taxon>Chelicerata</taxon>
        <taxon>Arachnida</taxon>
        <taxon>Acari</taxon>
        <taxon>Parasitiformes</taxon>
        <taxon>Mesostigmata</taxon>
        <taxon>Gamasina</taxon>
        <taxon>Dermanyssoidea</taxon>
        <taxon>Laelapidae</taxon>
        <taxon>Tropilaelaps</taxon>
    </lineage>
</organism>
<evidence type="ECO:0000256" key="2">
    <source>
        <dbReference type="ARBA" id="ARBA00022490"/>
    </source>
</evidence>
<evidence type="ECO:0000256" key="1">
    <source>
        <dbReference type="ARBA" id="ARBA00004245"/>
    </source>
</evidence>
<name>A0A1V9XFN3_9ACAR</name>
<reference evidence="6 7" key="1">
    <citation type="journal article" date="2017" name="Gigascience">
        <title>Draft genome of the honey bee ectoparasitic mite, Tropilaelaps mercedesae, is shaped by the parasitic life history.</title>
        <authorList>
            <person name="Dong X."/>
            <person name="Armstrong S.D."/>
            <person name="Xia D."/>
            <person name="Makepeace B.L."/>
            <person name="Darby A.C."/>
            <person name="Kadowaki T."/>
        </authorList>
    </citation>
    <scope>NUCLEOTIDE SEQUENCE [LARGE SCALE GENOMIC DNA]</scope>
    <source>
        <strain evidence="6">Wuxi-XJTLU</strain>
    </source>
</reference>
<sequence length="190" mass="20853">MKMSELPIVTYDKQEYIETASGNKVSRRSVLCGAHNIVLNGKTIIQSGAIVRGDLASIRVGRRCVISRNVVIRPPYKRIPKGLNFYPQQIGDHVFVGEGSVVSAQSIGSYVHIGKNCVIGRRAVLRDCCMIADDSIVSPETTVPSYAIYSGNPARYTGELPGPCQSILADYTNSYYLNFIPQEHTSDIVK</sequence>
<dbReference type="Pfam" id="PF21711">
    <property type="entry name" value="DCTN5"/>
    <property type="match status" value="1"/>
</dbReference>
<evidence type="ECO:0000256" key="4">
    <source>
        <dbReference type="ARBA" id="ARBA00034706"/>
    </source>
</evidence>
<dbReference type="Gene3D" id="2.160.10.10">
    <property type="entry name" value="Hexapeptide repeat proteins"/>
    <property type="match status" value="1"/>
</dbReference>
<dbReference type="InterPro" id="IPR047125">
    <property type="entry name" value="DCTN5"/>
</dbReference>
<dbReference type="InParanoid" id="A0A1V9XFN3"/>
<dbReference type="GO" id="GO:0005869">
    <property type="term" value="C:dynactin complex"/>
    <property type="evidence" value="ECO:0007669"/>
    <property type="project" value="TreeGrafter"/>
</dbReference>
<dbReference type="OrthoDB" id="417208at2759"/>
<dbReference type="AlphaFoldDB" id="A0A1V9XFN3"/>
<proteinExistence type="inferred from homology"/>
<evidence type="ECO:0000313" key="7">
    <source>
        <dbReference type="Proteomes" id="UP000192247"/>
    </source>
</evidence>
<evidence type="ECO:0000256" key="5">
    <source>
        <dbReference type="ARBA" id="ARBA00034865"/>
    </source>
</evidence>
<gene>
    <name evidence="6" type="ORF">BIW11_10435</name>
</gene>
<dbReference type="STRING" id="418985.A0A1V9XFN3"/>
<evidence type="ECO:0000256" key="3">
    <source>
        <dbReference type="ARBA" id="ARBA00023212"/>
    </source>
</evidence>
<comment type="caution">
    <text evidence="6">The sequence shown here is derived from an EMBL/GenBank/DDBJ whole genome shotgun (WGS) entry which is preliminary data.</text>
</comment>
<dbReference type="FunCoup" id="A0A1V9XFN3">
    <property type="interactions" value="11"/>
</dbReference>
<comment type="similarity">
    <text evidence="4">Belongs to the dynactin subunits 5/6 family. Dynactin subunit 5 subfamily.</text>
</comment>
<dbReference type="Proteomes" id="UP000192247">
    <property type="component" value="Unassembled WGS sequence"/>
</dbReference>
<protein>
    <recommendedName>
        <fullName evidence="5">Dynactin subunit 5</fullName>
    </recommendedName>
</protein>
<dbReference type="EMBL" id="MNPL01011955">
    <property type="protein sequence ID" value="OQR72360.1"/>
    <property type="molecule type" value="Genomic_DNA"/>
</dbReference>
<dbReference type="PANTHER" id="PTHR46126:SF1">
    <property type="entry name" value="DYNACTIN SUBUNIT 5"/>
    <property type="match status" value="1"/>
</dbReference>
<keyword evidence="3" id="KW-0206">Cytoskeleton</keyword>
<keyword evidence="2" id="KW-0963">Cytoplasm</keyword>
<keyword evidence="7" id="KW-1185">Reference proteome</keyword>
<comment type="subcellular location">
    <subcellularLocation>
        <location evidence="1">Cytoplasm</location>
        <location evidence="1">Cytoskeleton</location>
    </subcellularLocation>
</comment>
<dbReference type="CDD" id="cd03359">
    <property type="entry name" value="LbH_Dynactin_5"/>
    <property type="match status" value="1"/>
</dbReference>
<accession>A0A1V9XFN3</accession>
<dbReference type="InterPro" id="IPR011004">
    <property type="entry name" value="Trimer_LpxA-like_sf"/>
</dbReference>